<dbReference type="GO" id="GO:0004518">
    <property type="term" value="F:nuclease activity"/>
    <property type="evidence" value="ECO:0007669"/>
    <property type="project" value="InterPro"/>
</dbReference>
<reference evidence="2" key="1">
    <citation type="journal article" date="2017" name="MBio">
        <title>Type VI secretion-mediated competition in the bee gut microbiome.</title>
        <authorList>
            <person name="Steele M.I."/>
            <person name="Kwong W.K."/>
            <person name="Powell J.E."/>
            <person name="Whiteley M."/>
            <person name="Moran N.A."/>
        </authorList>
    </citation>
    <scope>NUCLEOTIDE SEQUENCE [LARGE SCALE GENOMIC DNA]</scope>
    <source>
        <strain evidence="2">WkB273</strain>
    </source>
</reference>
<keyword evidence="3" id="KW-1185">Reference proteome</keyword>
<evidence type="ECO:0000313" key="3">
    <source>
        <dbReference type="Proteomes" id="UP000230202"/>
    </source>
</evidence>
<proteinExistence type="predicted"/>
<dbReference type="Proteomes" id="UP000230202">
    <property type="component" value="Unassembled WGS sequence"/>
</dbReference>
<organism evidence="2 3">
    <name type="scientific">Snodgrassella alvi</name>
    <dbReference type="NCBI Taxonomy" id="1196083"/>
    <lineage>
        <taxon>Bacteria</taxon>
        <taxon>Pseudomonadati</taxon>
        <taxon>Pseudomonadota</taxon>
        <taxon>Betaproteobacteria</taxon>
        <taxon>Neisseriales</taxon>
        <taxon>Neisseriaceae</taxon>
        <taxon>Snodgrassella</taxon>
    </lineage>
</organism>
<dbReference type="SUPFAM" id="SSF50199">
    <property type="entry name" value="Staphylococcal nuclease"/>
    <property type="match status" value="1"/>
</dbReference>
<dbReference type="InterPro" id="IPR016071">
    <property type="entry name" value="Staphylococal_nuclease_OB-fold"/>
</dbReference>
<accession>A0A2N9X582</accession>
<dbReference type="InterPro" id="IPR002071">
    <property type="entry name" value="Thermonucl_AS"/>
</dbReference>
<protein>
    <recommendedName>
        <fullName evidence="1">TNase-like domain-containing protein</fullName>
    </recommendedName>
</protein>
<dbReference type="RefSeq" id="WP_100152313.1">
    <property type="nucleotide sequence ID" value="NZ_MEIL01000029.1"/>
</dbReference>
<dbReference type="Pfam" id="PF00565">
    <property type="entry name" value="SNase"/>
    <property type="match status" value="1"/>
</dbReference>
<evidence type="ECO:0000313" key="2">
    <source>
        <dbReference type="EMBL" id="PIT38335.1"/>
    </source>
</evidence>
<dbReference type="PANTHER" id="PTHR12302">
    <property type="entry name" value="EBNA2 BINDING PROTEIN P100"/>
    <property type="match status" value="1"/>
</dbReference>
<name>A0A2N9X582_9NEIS</name>
<dbReference type="AlphaFoldDB" id="A0A2N9X582"/>
<sequence length="222" mass="25574">MQNRQKALSKWRRILIWLVMVLTLAKVWLPDSIIAPLQNQIQKADSILRSVQDIFNGRPHVAKGRKYAPASKGRYTGQVDSVHDGDTIHVKDNNGYMHKIRLASIDAPEIKQAYGIASRDALKTRIEGKSVAVNVVAIDQYQREVGQIMLSNEDINLWMVQQGYAWHYDSIAKKQQDRLSFSRYQQAQLQARQKRLGLWHNARAIAPWQFRQQQKTANRTTS</sequence>
<dbReference type="SMART" id="SM00318">
    <property type="entry name" value="SNc"/>
    <property type="match status" value="1"/>
</dbReference>
<dbReference type="PROSITE" id="PS01123">
    <property type="entry name" value="TNASE_1"/>
    <property type="match status" value="1"/>
</dbReference>
<dbReference type="GO" id="GO:0003676">
    <property type="term" value="F:nucleic acid binding"/>
    <property type="evidence" value="ECO:0007669"/>
    <property type="project" value="InterPro"/>
</dbReference>
<feature type="domain" description="TNase-like" evidence="1">
    <location>
        <begin position="73"/>
        <end position="201"/>
    </location>
</feature>
<comment type="caution">
    <text evidence="2">The sequence shown here is derived from an EMBL/GenBank/DDBJ whole genome shotgun (WGS) entry which is preliminary data.</text>
</comment>
<dbReference type="Gene3D" id="2.40.50.90">
    <property type="match status" value="1"/>
</dbReference>
<evidence type="ECO:0000259" key="1">
    <source>
        <dbReference type="PROSITE" id="PS50830"/>
    </source>
</evidence>
<gene>
    <name evidence="2" type="ORF">BHC54_07230</name>
</gene>
<dbReference type="PANTHER" id="PTHR12302:SF26">
    <property type="entry name" value="BLR1266 PROTEIN"/>
    <property type="match status" value="1"/>
</dbReference>
<dbReference type="InterPro" id="IPR035437">
    <property type="entry name" value="SNase_OB-fold_sf"/>
</dbReference>
<dbReference type="PROSITE" id="PS50830">
    <property type="entry name" value="TNASE_3"/>
    <property type="match status" value="1"/>
</dbReference>
<dbReference type="EMBL" id="MEIL01000029">
    <property type="protein sequence ID" value="PIT38335.1"/>
    <property type="molecule type" value="Genomic_DNA"/>
</dbReference>